<dbReference type="PANTHER" id="PTHR34475:SF1">
    <property type="entry name" value="CYTOSKELETON PROTEIN RODZ"/>
    <property type="match status" value="1"/>
</dbReference>
<name>A0A8D5ZNK1_9BACL</name>
<reference evidence="3" key="1">
    <citation type="journal article" date="2013" name="Int. J. Syst. Evol. Microbiol.">
        <title>Polycladomyces abyssicola gen. nov., sp. nov., a thermophilic filamentous bacterium isolated from hemipelagic sediment.</title>
        <authorList>
            <person name="Tsubouchi T."/>
            <person name="Shimane Y."/>
            <person name="Mori K."/>
            <person name="Usui K."/>
            <person name="Hiraki T."/>
            <person name="Tame A."/>
            <person name="Uematsu K."/>
            <person name="Maruyama T."/>
            <person name="Hatada Y."/>
        </authorList>
    </citation>
    <scope>NUCLEOTIDE SEQUENCE</scope>
    <source>
        <strain evidence="3">JIR-001</strain>
    </source>
</reference>
<dbReference type="Proteomes" id="UP000677436">
    <property type="component" value="Chromosome"/>
</dbReference>
<keyword evidence="2" id="KW-1133">Transmembrane helix</keyword>
<dbReference type="InterPro" id="IPR050400">
    <property type="entry name" value="Bact_Cytoskel_RodZ"/>
</dbReference>
<feature type="transmembrane region" description="Helical" evidence="2">
    <location>
        <begin position="220"/>
        <end position="242"/>
    </location>
</feature>
<gene>
    <name evidence="3" type="ORF">JIR001_18050</name>
</gene>
<dbReference type="AlphaFoldDB" id="A0A8D5ZNK1"/>
<organism evidence="3 4">
    <name type="scientific">Polycladomyces abyssicola</name>
    <dbReference type="NCBI Taxonomy" id="1125966"/>
    <lineage>
        <taxon>Bacteria</taxon>
        <taxon>Bacillati</taxon>
        <taxon>Bacillota</taxon>
        <taxon>Bacilli</taxon>
        <taxon>Bacillales</taxon>
        <taxon>Thermoactinomycetaceae</taxon>
        <taxon>Polycladomyces</taxon>
    </lineage>
</organism>
<proteinExistence type="predicted"/>
<feature type="compositionally biased region" description="Polar residues" evidence="1">
    <location>
        <begin position="140"/>
        <end position="173"/>
    </location>
</feature>
<dbReference type="PANTHER" id="PTHR34475">
    <property type="match status" value="1"/>
</dbReference>
<keyword evidence="2" id="KW-0812">Transmembrane</keyword>
<evidence type="ECO:0000256" key="2">
    <source>
        <dbReference type="SAM" id="Phobius"/>
    </source>
</evidence>
<evidence type="ECO:0000313" key="3">
    <source>
        <dbReference type="EMBL" id="BCU82022.1"/>
    </source>
</evidence>
<dbReference type="KEGG" id="pabs:JIR001_18050"/>
<dbReference type="EMBL" id="AP024601">
    <property type="protein sequence ID" value="BCU82022.1"/>
    <property type="molecule type" value="Genomic_DNA"/>
</dbReference>
<protein>
    <submittedName>
        <fullName evidence="3">Transcriptional regulator</fullName>
    </submittedName>
</protein>
<accession>A0A8D5ZNK1</accession>
<dbReference type="RefSeq" id="WP_212772414.1">
    <property type="nucleotide sequence ID" value="NZ_AP024601.1"/>
</dbReference>
<evidence type="ECO:0000313" key="4">
    <source>
        <dbReference type="Proteomes" id="UP000677436"/>
    </source>
</evidence>
<reference evidence="3" key="2">
    <citation type="journal article" date="2021" name="Microbiol. Resour. Announc.">
        <title>Complete Genome Sequence of Polycladomyces abyssicola JIR-001T, Isolated from Hemipelagic Sediment in Deep Seawater.</title>
        <authorList>
            <person name="Tsubouchi T."/>
            <person name="Kaneko Y."/>
        </authorList>
    </citation>
    <scope>NUCLEOTIDE SEQUENCE</scope>
    <source>
        <strain evidence="3">JIR-001</strain>
    </source>
</reference>
<dbReference type="GO" id="GO:0003677">
    <property type="term" value="F:DNA binding"/>
    <property type="evidence" value="ECO:0007669"/>
    <property type="project" value="InterPro"/>
</dbReference>
<dbReference type="Pfam" id="PF13413">
    <property type="entry name" value="HTH_25"/>
    <property type="match status" value="1"/>
</dbReference>
<keyword evidence="4" id="KW-1185">Reference proteome</keyword>
<evidence type="ECO:0000256" key="1">
    <source>
        <dbReference type="SAM" id="MobiDB-lite"/>
    </source>
</evidence>
<dbReference type="Gene3D" id="1.10.260.40">
    <property type="entry name" value="lambda repressor-like DNA-binding domains"/>
    <property type="match status" value="1"/>
</dbReference>
<sequence>MSGIGLHFRQAREAMGLSLQEVQQQTKIHAEYLRALEEDRFDQLPSPIYVRAFIRTYANSLGLDAQKLLGLYDQTVRGGVTDPTENTARRGRIGTRPVSQQTGRFRRPRTDQLGHTQRIRLGNTAPMRGVSQSVRFQQTGRYPQVTGPQQAVNADLQSTGRIPRVSQNTQRLKTANLPVLPSNSGASTTDAGQPDSGSIVPSRRGTNANHSPKKGGAPNWVIRVAAVGAILLVSAAALTFVLKDDNQEASNNSSSFTKLIDQGNGTVNANQAVQPQLTRVQTDTSEENYDGDLYELKNADKIKVEIKASQGETQLIYGNDVGQREAVVSMRTGDIQPIEKDKFVWFRLTIPSNAEIKVNGVDIDTTAQNLPKSYRIELKK</sequence>
<feature type="compositionally biased region" description="Polar residues" evidence="1">
    <location>
        <begin position="181"/>
        <end position="191"/>
    </location>
</feature>
<keyword evidence="2" id="KW-0472">Membrane</keyword>
<dbReference type="InterPro" id="IPR010982">
    <property type="entry name" value="Lambda_DNA-bd_dom_sf"/>
</dbReference>
<feature type="region of interest" description="Disordered" evidence="1">
    <location>
        <begin position="140"/>
        <end position="217"/>
    </location>
</feature>